<feature type="region of interest" description="Disordered" evidence="4">
    <location>
        <begin position="337"/>
        <end position="499"/>
    </location>
</feature>
<name>A0A3M6ZNE9_HORWE</name>
<feature type="compositionally biased region" description="Basic residues" evidence="4">
    <location>
        <begin position="361"/>
        <end position="378"/>
    </location>
</feature>
<evidence type="ECO:0000256" key="2">
    <source>
        <dbReference type="ARBA" id="ARBA00022884"/>
    </source>
</evidence>
<dbReference type="InterPro" id="IPR000504">
    <property type="entry name" value="RRM_dom"/>
</dbReference>
<evidence type="ECO:0000313" key="6">
    <source>
        <dbReference type="EMBL" id="RMY16805.1"/>
    </source>
</evidence>
<feature type="compositionally biased region" description="Basic and acidic residues" evidence="4">
    <location>
        <begin position="449"/>
        <end position="458"/>
    </location>
</feature>
<feature type="domain" description="RRM" evidence="5">
    <location>
        <begin position="149"/>
        <end position="238"/>
    </location>
</feature>
<organism evidence="6 7">
    <name type="scientific">Hortaea werneckii</name>
    <name type="common">Black yeast</name>
    <name type="synonym">Cladosporium werneckii</name>
    <dbReference type="NCBI Taxonomy" id="91943"/>
    <lineage>
        <taxon>Eukaryota</taxon>
        <taxon>Fungi</taxon>
        <taxon>Dikarya</taxon>
        <taxon>Ascomycota</taxon>
        <taxon>Pezizomycotina</taxon>
        <taxon>Dothideomycetes</taxon>
        <taxon>Dothideomycetidae</taxon>
        <taxon>Mycosphaerellales</taxon>
        <taxon>Teratosphaeriaceae</taxon>
        <taxon>Hortaea</taxon>
    </lineage>
</organism>
<evidence type="ECO:0000256" key="1">
    <source>
        <dbReference type="ARBA" id="ARBA00022737"/>
    </source>
</evidence>
<dbReference type="Proteomes" id="UP000282582">
    <property type="component" value="Unassembled WGS sequence"/>
</dbReference>
<dbReference type="AlphaFoldDB" id="A0A3M6ZNE9"/>
<dbReference type="GO" id="GO:0003723">
    <property type="term" value="F:RNA binding"/>
    <property type="evidence" value="ECO:0007669"/>
    <property type="project" value="UniProtKB-UniRule"/>
</dbReference>
<reference evidence="6 7" key="1">
    <citation type="journal article" date="2018" name="BMC Genomics">
        <title>Genomic evidence for intraspecific hybridization in a clonal and extremely halotolerant yeast.</title>
        <authorList>
            <person name="Gostincar C."/>
            <person name="Stajich J.E."/>
            <person name="Zupancic J."/>
            <person name="Zalar P."/>
            <person name="Gunde-Cimerman N."/>
        </authorList>
    </citation>
    <scope>NUCLEOTIDE SEQUENCE [LARGE SCALE GENOMIC DNA]</scope>
    <source>
        <strain evidence="6 7">EXF-6654</strain>
    </source>
</reference>
<dbReference type="Pfam" id="PF00076">
    <property type="entry name" value="RRM_1"/>
    <property type="match status" value="1"/>
</dbReference>
<feature type="domain" description="RRM" evidence="5">
    <location>
        <begin position="267"/>
        <end position="352"/>
    </location>
</feature>
<dbReference type="PANTHER" id="PTHR23236:SF119">
    <property type="entry name" value="NUCLEAR RNA-BINDING PROTEIN SART-3"/>
    <property type="match status" value="1"/>
</dbReference>
<dbReference type="SMART" id="SM00360">
    <property type="entry name" value="RRM"/>
    <property type="match status" value="2"/>
</dbReference>
<dbReference type="InterPro" id="IPR012677">
    <property type="entry name" value="Nucleotide-bd_a/b_plait_sf"/>
</dbReference>
<keyword evidence="2 3" id="KW-0694">RNA-binding</keyword>
<evidence type="ECO:0000313" key="7">
    <source>
        <dbReference type="Proteomes" id="UP000282582"/>
    </source>
</evidence>
<feature type="compositionally biased region" description="Acidic residues" evidence="4">
    <location>
        <begin position="337"/>
        <end position="357"/>
    </location>
</feature>
<evidence type="ECO:0000256" key="4">
    <source>
        <dbReference type="SAM" id="MobiDB-lite"/>
    </source>
</evidence>
<dbReference type="PANTHER" id="PTHR23236">
    <property type="entry name" value="EUKARYOTIC TRANSLATION INITIATION FACTOR 4B/4H"/>
    <property type="match status" value="1"/>
</dbReference>
<feature type="region of interest" description="Disordered" evidence="4">
    <location>
        <begin position="31"/>
        <end position="123"/>
    </location>
</feature>
<dbReference type="SUPFAM" id="SSF54928">
    <property type="entry name" value="RNA-binding domain, RBD"/>
    <property type="match status" value="1"/>
</dbReference>
<dbReference type="InterPro" id="IPR035979">
    <property type="entry name" value="RBD_domain_sf"/>
</dbReference>
<keyword evidence="1" id="KW-0677">Repeat</keyword>
<gene>
    <name evidence="6" type="ORF">D0868_00097</name>
</gene>
<feature type="compositionally biased region" description="Basic and acidic residues" evidence="4">
    <location>
        <begin position="379"/>
        <end position="393"/>
    </location>
</feature>
<dbReference type="PROSITE" id="PS50102">
    <property type="entry name" value="RRM"/>
    <property type="match status" value="2"/>
</dbReference>
<proteinExistence type="predicted"/>
<dbReference type="Gene3D" id="3.30.70.330">
    <property type="match status" value="2"/>
</dbReference>
<sequence length="499" mass="55421">MGEDALDMMVPIAIEPAKQPVVFLCQNTATTMSKRKVEASNSPSTSPEPEGKKRKFNRDEIPDDEKLEVDVSLPEPPSKKALRAEKKRQKEEKKAAKADRKANKAADKGSQEESRPTKTHEYKPEEIAEHEAAMEPTKPAAPANKKGDHGIWIGNLPWSATRDSLRQFFKDQGQIWDREITRIHMPAPHAKPNDGPIKAHNKGFAYVDFSTPAIQQKALGLSEKLLVGRRVLIKNAKSFEGRPDKPKTGAEMVEKVASGYGVKEATNRIFVGNLGFDVTKDDLAEHFSQAGLVEDIHMATFEDSGKCKGFAWVRFQDVEAAQAAVRGFVYRRLNEDGEEVDDETAAAQAEESDDEEESGNKKKKGKGIKKHKKHINRLHGREMRCEFAEDSQTRYKKRFGKADTSQPGHDRRDKRAHHQTGHDGVEDFAAAAGADGAEDNNPRGKPQRRSGDADQRREERRKRHEKIDARTIAPGKALASAPRSSGAIVAGAGKKMTFD</sequence>
<dbReference type="EMBL" id="QWIK01000002">
    <property type="protein sequence ID" value="RMY16805.1"/>
    <property type="molecule type" value="Genomic_DNA"/>
</dbReference>
<accession>A0A3M6ZNE9</accession>
<comment type="caution">
    <text evidence="6">The sequence shown here is derived from an EMBL/GenBank/DDBJ whole genome shotgun (WGS) entry which is preliminary data.</text>
</comment>
<protein>
    <recommendedName>
        <fullName evidence="5">RRM domain-containing protein</fullName>
    </recommendedName>
</protein>
<evidence type="ECO:0000259" key="5">
    <source>
        <dbReference type="PROSITE" id="PS50102"/>
    </source>
</evidence>
<feature type="compositionally biased region" description="Basic and acidic residues" evidence="4">
    <location>
        <begin position="82"/>
        <end position="123"/>
    </location>
</feature>
<evidence type="ECO:0000256" key="3">
    <source>
        <dbReference type="PROSITE-ProRule" id="PRU00176"/>
    </source>
</evidence>